<proteinExistence type="predicted"/>
<name>A0A3M7QD78_BRAPC</name>
<sequence>MLLDFLTIATPHTPISCFLLSRIKRYILNSTESNYLCTKFIIYLKNSEQTEPKYLKQDTAQLILFKNYVLSSLIYLH</sequence>
<comment type="caution">
    <text evidence="1">The sequence shown here is derived from an EMBL/GenBank/DDBJ whole genome shotgun (WGS) entry which is preliminary data.</text>
</comment>
<reference evidence="1 2" key="1">
    <citation type="journal article" date="2018" name="Sci. Rep.">
        <title>Genomic signatures of local adaptation to the degree of environmental predictability in rotifers.</title>
        <authorList>
            <person name="Franch-Gras L."/>
            <person name="Hahn C."/>
            <person name="Garcia-Roger E.M."/>
            <person name="Carmona M.J."/>
            <person name="Serra M."/>
            <person name="Gomez A."/>
        </authorList>
    </citation>
    <scope>NUCLEOTIDE SEQUENCE [LARGE SCALE GENOMIC DNA]</scope>
    <source>
        <strain evidence="1">HYR1</strain>
    </source>
</reference>
<dbReference type="EMBL" id="REGN01006482">
    <property type="protein sequence ID" value="RNA09330.1"/>
    <property type="molecule type" value="Genomic_DNA"/>
</dbReference>
<evidence type="ECO:0000313" key="2">
    <source>
        <dbReference type="Proteomes" id="UP000276133"/>
    </source>
</evidence>
<evidence type="ECO:0000313" key="1">
    <source>
        <dbReference type="EMBL" id="RNA09330.1"/>
    </source>
</evidence>
<dbReference type="AlphaFoldDB" id="A0A3M7QD78"/>
<dbReference type="Proteomes" id="UP000276133">
    <property type="component" value="Unassembled WGS sequence"/>
</dbReference>
<organism evidence="1 2">
    <name type="scientific">Brachionus plicatilis</name>
    <name type="common">Marine rotifer</name>
    <name type="synonym">Brachionus muelleri</name>
    <dbReference type="NCBI Taxonomy" id="10195"/>
    <lineage>
        <taxon>Eukaryota</taxon>
        <taxon>Metazoa</taxon>
        <taxon>Spiralia</taxon>
        <taxon>Gnathifera</taxon>
        <taxon>Rotifera</taxon>
        <taxon>Eurotatoria</taxon>
        <taxon>Monogononta</taxon>
        <taxon>Pseudotrocha</taxon>
        <taxon>Ploima</taxon>
        <taxon>Brachionidae</taxon>
        <taxon>Brachionus</taxon>
    </lineage>
</organism>
<gene>
    <name evidence="1" type="ORF">BpHYR1_009021</name>
</gene>
<keyword evidence="2" id="KW-1185">Reference proteome</keyword>
<accession>A0A3M7QD78</accession>
<protein>
    <submittedName>
        <fullName evidence="1">Uncharacterized protein</fullName>
    </submittedName>
</protein>